<proteinExistence type="predicted"/>
<evidence type="ECO:0000313" key="3">
    <source>
        <dbReference type="Proteomes" id="UP000034444"/>
    </source>
</evidence>
<evidence type="ECO:0008006" key="4">
    <source>
        <dbReference type="Google" id="ProtNLM"/>
    </source>
</evidence>
<keyword evidence="1" id="KW-0472">Membrane</keyword>
<dbReference type="AlphaFoldDB" id="A0A7U4LZB1"/>
<keyword evidence="1" id="KW-0812">Transmembrane</keyword>
<reference evidence="2 3" key="1">
    <citation type="submission" date="2015-04" db="EMBL/GenBank/DDBJ databases">
        <title>Complete genome sequence of Sulfurovum lithotrophicum ATCC BAA-797T.</title>
        <authorList>
            <person name="Ahn J."/>
            <person name="Park G."/>
            <person name="Jeon W."/>
            <person name="Jang Y."/>
            <person name="Jang M."/>
            <person name="Lee H."/>
            <person name="Lee H."/>
        </authorList>
    </citation>
    <scope>NUCLEOTIDE SEQUENCE [LARGE SCALE GENOMIC DNA]</scope>
    <source>
        <strain evidence="3">ATCC BAA-797 / 42BKT</strain>
    </source>
</reference>
<feature type="transmembrane region" description="Helical" evidence="1">
    <location>
        <begin position="177"/>
        <end position="198"/>
    </location>
</feature>
<evidence type="ECO:0000313" key="2">
    <source>
        <dbReference type="EMBL" id="AKF23994.1"/>
    </source>
</evidence>
<organism evidence="2 3">
    <name type="scientific">Sulfurovum lithotrophicum</name>
    <dbReference type="NCBI Taxonomy" id="206403"/>
    <lineage>
        <taxon>Bacteria</taxon>
        <taxon>Pseudomonadati</taxon>
        <taxon>Campylobacterota</taxon>
        <taxon>Epsilonproteobacteria</taxon>
        <taxon>Campylobacterales</taxon>
        <taxon>Sulfurovaceae</taxon>
        <taxon>Sulfurovum</taxon>
    </lineage>
</organism>
<keyword evidence="3" id="KW-1185">Reference proteome</keyword>
<accession>A0A7U4LZB1</accession>
<evidence type="ECO:0000256" key="1">
    <source>
        <dbReference type="SAM" id="Phobius"/>
    </source>
</evidence>
<name>A0A7U4LZB1_9BACT</name>
<keyword evidence="1" id="KW-1133">Transmembrane helix</keyword>
<dbReference type="RefSeq" id="WP_046550109.1">
    <property type="nucleotide sequence ID" value="NZ_CP011308.1"/>
</dbReference>
<dbReference type="EMBL" id="CP011308">
    <property type="protein sequence ID" value="AKF23994.1"/>
    <property type="molecule type" value="Genomic_DNA"/>
</dbReference>
<dbReference type="Proteomes" id="UP000034444">
    <property type="component" value="Chromosome"/>
</dbReference>
<sequence>MNLTGSNKEMLLVHRGMKPLSLDHSVNVMLTPQFYTMRKEALPVKYLYQARKIAPSLFDGLLDEKGSYEYFVFKEKENWVFIAYDPEEIREFLLSKGISAEHLSKVFFAQQAAEALEKPVILSDKEALMTIDGTVTLVPKGILAADLQTTQFDMSFTPSSGVTLEGAHTSLIGKKEAIVLTVVFSIFAVVFFIEGWQYSRSLESQKQEMQELLESYPALQSQMQRESIALKYRTIDSKERKKRETVKMLSSMIFKGVTLTSYHMDEKRFKALFSCVDDKVANKVKEMAKKSRLNVTSTKGSNIVTVEGKV</sequence>
<reference evidence="3" key="2">
    <citation type="journal article" date="2017" name="Stand. Genomic Sci.">
        <title>Complete genome sequence of the sulfur-oxidizing chemolithoautotrophic Sulfurovum lithotrophicum 42BKTT.</title>
        <authorList>
            <person name="Jeon W."/>
            <person name="Priscilla L."/>
            <person name="Park G."/>
            <person name="Lee H."/>
            <person name="Lee N."/>
            <person name="Lee D."/>
            <person name="Kwon H."/>
            <person name="Ahn I."/>
            <person name="Lee C."/>
            <person name="Lee H."/>
            <person name="Ahn J."/>
        </authorList>
    </citation>
    <scope>NUCLEOTIDE SEQUENCE [LARGE SCALE GENOMIC DNA]</scope>
    <source>
        <strain evidence="3">ATCC BAA-797 / 42BKT</strain>
    </source>
</reference>
<protein>
    <recommendedName>
        <fullName evidence="4">GspL periplasmic domain-containing protein</fullName>
    </recommendedName>
</protein>
<dbReference type="OrthoDB" id="5372515at2"/>
<gene>
    <name evidence="2" type="ORF">YH65_00135</name>
</gene>
<dbReference type="KEGG" id="slh:YH65_00135"/>